<dbReference type="EMBL" id="JBGBPQ010000001">
    <property type="protein sequence ID" value="KAL1529223.1"/>
    <property type="molecule type" value="Genomic_DNA"/>
</dbReference>
<dbReference type="PANTHER" id="PTHR19211">
    <property type="entry name" value="ATP-BINDING TRANSPORT PROTEIN-RELATED"/>
    <property type="match status" value="1"/>
</dbReference>
<keyword evidence="4" id="KW-1185">Reference proteome</keyword>
<dbReference type="InterPro" id="IPR027417">
    <property type="entry name" value="P-loop_NTPase"/>
</dbReference>
<comment type="caution">
    <text evidence="3">The sequence shown here is derived from an EMBL/GenBank/DDBJ whole genome shotgun (WGS) entry which is preliminary data.</text>
</comment>
<dbReference type="Gene3D" id="3.40.50.300">
    <property type="entry name" value="P-loop containing nucleotide triphosphate hydrolases"/>
    <property type="match status" value="1"/>
</dbReference>
<dbReference type="GO" id="GO:0005524">
    <property type="term" value="F:ATP binding"/>
    <property type="evidence" value="ECO:0007669"/>
    <property type="project" value="InterPro"/>
</dbReference>
<evidence type="ECO:0000259" key="2">
    <source>
        <dbReference type="Pfam" id="PF00005"/>
    </source>
</evidence>
<dbReference type="Pfam" id="PF00005">
    <property type="entry name" value="ABC_tran"/>
    <property type="match status" value="1"/>
</dbReference>
<dbReference type="PANTHER" id="PTHR19211:SF133">
    <property type="entry name" value="ABC TRANSPORTER FAMILY PROTEIN"/>
    <property type="match status" value="1"/>
</dbReference>
<accession>A0AB34K7G2</accession>
<evidence type="ECO:0000313" key="4">
    <source>
        <dbReference type="Proteomes" id="UP001515480"/>
    </source>
</evidence>
<name>A0AB34K7G2_PRYPA</name>
<dbReference type="InterPro" id="IPR050611">
    <property type="entry name" value="ABCF"/>
</dbReference>
<sequence length="228" mass="23349">MPPRPAASPLLSLHDVSLAHDDDSPPILTAVTLTLFPGMRLLLRGPTAAGKSTLLAALAGRIPPRHGSRAAARGLQLLWSPHEGPDRPSARDDESAVAFLRRLGEGCGEAAALGALSAAGLDQWAARRAWAALSAGERSLAALAAAPSELLLLDEPALGLGREEARAAAAVLAPEAWEGTLVCASGHEEFCRALRPTHVAWVEGGGVRLVECGASAGGEESDFGDGAS</sequence>
<dbReference type="SUPFAM" id="SSF52540">
    <property type="entry name" value="P-loop containing nucleoside triphosphate hydrolases"/>
    <property type="match status" value="1"/>
</dbReference>
<evidence type="ECO:0000313" key="3">
    <source>
        <dbReference type="EMBL" id="KAL1529223.1"/>
    </source>
</evidence>
<gene>
    <name evidence="3" type="ORF">AB1Y20_000178</name>
</gene>
<dbReference type="AlphaFoldDB" id="A0AB34K7G2"/>
<dbReference type="Proteomes" id="UP001515480">
    <property type="component" value="Unassembled WGS sequence"/>
</dbReference>
<proteinExistence type="predicted"/>
<reference evidence="3 4" key="1">
    <citation type="journal article" date="2024" name="Science">
        <title>Giant polyketide synthase enzymes in the biosynthesis of giant marine polyether toxins.</title>
        <authorList>
            <person name="Fallon T.R."/>
            <person name="Shende V.V."/>
            <person name="Wierzbicki I.H."/>
            <person name="Pendleton A.L."/>
            <person name="Watervoot N.F."/>
            <person name="Auber R.P."/>
            <person name="Gonzalez D.J."/>
            <person name="Wisecaver J.H."/>
            <person name="Moore B.S."/>
        </authorList>
    </citation>
    <scope>NUCLEOTIDE SEQUENCE [LARGE SCALE GENOMIC DNA]</scope>
    <source>
        <strain evidence="3 4">12B1</strain>
    </source>
</reference>
<organism evidence="3 4">
    <name type="scientific">Prymnesium parvum</name>
    <name type="common">Toxic golden alga</name>
    <dbReference type="NCBI Taxonomy" id="97485"/>
    <lineage>
        <taxon>Eukaryota</taxon>
        <taxon>Haptista</taxon>
        <taxon>Haptophyta</taxon>
        <taxon>Prymnesiophyceae</taxon>
        <taxon>Prymnesiales</taxon>
        <taxon>Prymnesiaceae</taxon>
        <taxon>Prymnesium</taxon>
    </lineage>
</organism>
<feature type="domain" description="ABC transporter" evidence="2">
    <location>
        <begin position="29"/>
        <end position="157"/>
    </location>
</feature>
<evidence type="ECO:0000256" key="1">
    <source>
        <dbReference type="ARBA" id="ARBA00022737"/>
    </source>
</evidence>
<dbReference type="InterPro" id="IPR003439">
    <property type="entry name" value="ABC_transporter-like_ATP-bd"/>
</dbReference>
<dbReference type="GO" id="GO:0016887">
    <property type="term" value="F:ATP hydrolysis activity"/>
    <property type="evidence" value="ECO:0007669"/>
    <property type="project" value="InterPro"/>
</dbReference>
<protein>
    <recommendedName>
        <fullName evidence="2">ABC transporter domain-containing protein</fullName>
    </recommendedName>
</protein>
<keyword evidence="1" id="KW-0677">Repeat</keyword>